<protein>
    <submittedName>
        <fullName evidence="2">DUF1127 domain-containing protein</fullName>
    </submittedName>
</protein>
<proteinExistence type="predicted"/>
<dbReference type="InterPro" id="IPR009506">
    <property type="entry name" value="YjiS-like"/>
</dbReference>
<accession>A0ABW9Z4V5</accession>
<dbReference type="Proteomes" id="UP000818323">
    <property type="component" value="Unassembled WGS sequence"/>
</dbReference>
<dbReference type="EMBL" id="JAAAXJ010000023">
    <property type="protein sequence ID" value="NBJ26981.1"/>
    <property type="molecule type" value="Genomic_DNA"/>
</dbReference>
<name>A0ABW9Z4V5_9HYPH</name>
<keyword evidence="3" id="KW-1185">Reference proteome</keyword>
<organism evidence="2 3">
    <name type="scientific">Microvirga arsenatis</name>
    <dbReference type="NCBI Taxonomy" id="2692265"/>
    <lineage>
        <taxon>Bacteria</taxon>
        <taxon>Pseudomonadati</taxon>
        <taxon>Pseudomonadota</taxon>
        <taxon>Alphaproteobacteria</taxon>
        <taxon>Hyphomicrobiales</taxon>
        <taxon>Methylobacteriaceae</taxon>
        <taxon>Microvirga</taxon>
    </lineage>
</organism>
<evidence type="ECO:0000259" key="1">
    <source>
        <dbReference type="Pfam" id="PF06568"/>
    </source>
</evidence>
<evidence type="ECO:0000313" key="2">
    <source>
        <dbReference type="EMBL" id="NBJ26981.1"/>
    </source>
</evidence>
<comment type="caution">
    <text evidence="2">The sequence shown here is derived from an EMBL/GenBank/DDBJ whole genome shotgun (WGS) entry which is preliminary data.</text>
</comment>
<dbReference type="RefSeq" id="WP_161726198.1">
    <property type="nucleotide sequence ID" value="NZ_JAAAXI010000030.1"/>
</dbReference>
<dbReference type="Pfam" id="PF06568">
    <property type="entry name" value="YjiS-like"/>
    <property type="match status" value="1"/>
</dbReference>
<reference evidence="2 3" key="1">
    <citation type="submission" date="2020-01" db="EMBL/GenBank/DDBJ databases">
        <title>Microvirga sp. nov., an arsenate reduction bacterium isolated from Tibet hotspring sediments.</title>
        <authorList>
            <person name="Yuan C.-G."/>
        </authorList>
    </citation>
    <scope>NUCLEOTIDE SEQUENCE [LARGE SCALE GENOMIC DNA]</scope>
    <source>
        <strain evidence="2 3">SYSU G3D203</strain>
    </source>
</reference>
<evidence type="ECO:0000313" key="3">
    <source>
        <dbReference type="Proteomes" id="UP000818323"/>
    </source>
</evidence>
<sequence length="49" mass="5877">MFLSIILARFRQWRRSRETVRQLSALSDRELLDIGISRYDIAQVARRGR</sequence>
<gene>
    <name evidence="2" type="ORF">GR303_21855</name>
</gene>
<feature type="domain" description="YjiS-like" evidence="1">
    <location>
        <begin position="6"/>
        <end position="41"/>
    </location>
</feature>